<evidence type="ECO:0000313" key="2">
    <source>
        <dbReference type="Proteomes" id="UP000307087"/>
    </source>
</evidence>
<dbReference type="Proteomes" id="UP000307087">
    <property type="component" value="Unassembled WGS sequence"/>
</dbReference>
<reference evidence="1 2" key="1">
    <citation type="journal article" date="2009" name="Int. J. Syst. Evol. Microbiol.">
        <title>Nocardioides caeni sp. nov., isolated from wastewater.</title>
        <authorList>
            <person name="Yoon J.H."/>
            <person name="Kang S.J."/>
            <person name="Park S."/>
            <person name="Kim W."/>
            <person name="Oh T.K."/>
        </authorList>
    </citation>
    <scope>NUCLEOTIDE SEQUENCE [LARGE SCALE GENOMIC DNA]</scope>
    <source>
        <strain evidence="1 2">DSM 23134</strain>
    </source>
</reference>
<name>A0A4S8N458_9ACTN</name>
<evidence type="ECO:0000313" key="1">
    <source>
        <dbReference type="EMBL" id="THV09454.1"/>
    </source>
</evidence>
<keyword evidence="2" id="KW-1185">Reference proteome</keyword>
<comment type="caution">
    <text evidence="1">The sequence shown here is derived from an EMBL/GenBank/DDBJ whole genome shotgun (WGS) entry which is preliminary data.</text>
</comment>
<gene>
    <name evidence="1" type="ORF">E9934_16095</name>
</gene>
<proteinExistence type="predicted"/>
<protein>
    <submittedName>
        <fullName evidence="1">Uncharacterized protein</fullName>
    </submittedName>
</protein>
<dbReference type="RefSeq" id="WP_136563917.1">
    <property type="nucleotide sequence ID" value="NZ_BAABLS010000009.1"/>
</dbReference>
<dbReference type="EMBL" id="STGW01000013">
    <property type="protein sequence ID" value="THV09454.1"/>
    <property type="molecule type" value="Genomic_DNA"/>
</dbReference>
<organism evidence="1 2">
    <name type="scientific">Nocardioides caeni</name>
    <dbReference type="NCBI Taxonomy" id="574700"/>
    <lineage>
        <taxon>Bacteria</taxon>
        <taxon>Bacillati</taxon>
        <taxon>Actinomycetota</taxon>
        <taxon>Actinomycetes</taxon>
        <taxon>Propionibacteriales</taxon>
        <taxon>Nocardioidaceae</taxon>
        <taxon>Nocardioides</taxon>
    </lineage>
</organism>
<sequence length="196" mass="20582">MSVARIEQLRGRIDALQGAPTRLSVPVLPVLDGLVRLRTGSVYGADSAGLVMTLVAGASQAGEWVGFVGWDDFGVEAAHQRGIDLARTVLVPRPGEHWLEVTAALVDVVKVVALRPPGPVDAKSAGILDARLRARSAVLVVQGEWPGCEAWLGLESAEWLGVGRGEGRLSGRRGDLVARRGGRAAARSTVLLDEGA</sequence>
<dbReference type="AlphaFoldDB" id="A0A4S8N458"/>
<dbReference type="OrthoDB" id="3873597at2"/>
<accession>A0A4S8N458</accession>